<sequence>MTDICFGFKNKKIQRSHKNWKSIRKGYFLLKKHQNICWHKPAAWKKVQKWSQFLFLFKFYNKVFFIL</sequence>
<accession>A0AAV2APD3</accession>
<feature type="non-terminal residue" evidence="2">
    <location>
        <position position="67"/>
    </location>
</feature>
<dbReference type="Proteomes" id="UP001497382">
    <property type="component" value="Unassembled WGS sequence"/>
</dbReference>
<dbReference type="AlphaFoldDB" id="A0AAV2APD3"/>
<proteinExistence type="predicted"/>
<evidence type="ECO:0000313" key="4">
    <source>
        <dbReference type="Proteomes" id="UP001497382"/>
    </source>
</evidence>
<keyword evidence="4" id="KW-1185">Reference proteome</keyword>
<dbReference type="EMBL" id="CAXIEN010000281">
    <property type="protein sequence ID" value="CAL1291336.1"/>
    <property type="molecule type" value="Genomic_DNA"/>
</dbReference>
<dbReference type="EMBL" id="CAXIEN010000188">
    <property type="protein sequence ID" value="CAL1285225.1"/>
    <property type="molecule type" value="Genomic_DNA"/>
</dbReference>
<evidence type="ECO:0008006" key="5">
    <source>
        <dbReference type="Google" id="ProtNLM"/>
    </source>
</evidence>
<dbReference type="EMBL" id="CAXIEN010000175">
    <property type="protein sequence ID" value="CAL1284049.1"/>
    <property type="molecule type" value="Genomic_DNA"/>
</dbReference>
<evidence type="ECO:0000313" key="3">
    <source>
        <dbReference type="EMBL" id="CAL1291336.1"/>
    </source>
</evidence>
<evidence type="ECO:0000313" key="2">
    <source>
        <dbReference type="EMBL" id="CAL1285225.1"/>
    </source>
</evidence>
<reference evidence="2 4" key="1">
    <citation type="submission" date="2024-04" db="EMBL/GenBank/DDBJ databases">
        <authorList>
            <person name="Rising A."/>
            <person name="Reimegard J."/>
            <person name="Sonavane S."/>
            <person name="Akerstrom W."/>
            <person name="Nylinder S."/>
            <person name="Hedman E."/>
            <person name="Kallberg Y."/>
        </authorList>
    </citation>
    <scope>NUCLEOTIDE SEQUENCE [LARGE SCALE GENOMIC DNA]</scope>
</reference>
<gene>
    <name evidence="1" type="ORF">LARSCL_LOCUS12926</name>
    <name evidence="2" type="ORF">LARSCL_LOCUS13584</name>
    <name evidence="3" type="ORF">LARSCL_LOCUS17029</name>
</gene>
<protein>
    <recommendedName>
        <fullName evidence="5">Ribosomal protein L32</fullName>
    </recommendedName>
</protein>
<comment type="caution">
    <text evidence="2">The sequence shown here is derived from an EMBL/GenBank/DDBJ whole genome shotgun (WGS) entry which is preliminary data.</text>
</comment>
<name>A0AAV2APD3_9ARAC</name>
<evidence type="ECO:0000313" key="1">
    <source>
        <dbReference type="EMBL" id="CAL1284049.1"/>
    </source>
</evidence>
<organism evidence="2 4">
    <name type="scientific">Larinioides sclopetarius</name>
    <dbReference type="NCBI Taxonomy" id="280406"/>
    <lineage>
        <taxon>Eukaryota</taxon>
        <taxon>Metazoa</taxon>
        <taxon>Ecdysozoa</taxon>
        <taxon>Arthropoda</taxon>
        <taxon>Chelicerata</taxon>
        <taxon>Arachnida</taxon>
        <taxon>Araneae</taxon>
        <taxon>Araneomorphae</taxon>
        <taxon>Entelegynae</taxon>
        <taxon>Araneoidea</taxon>
        <taxon>Araneidae</taxon>
        <taxon>Larinioides</taxon>
    </lineage>
</organism>